<keyword evidence="5" id="KW-1185">Reference proteome</keyword>
<organism evidence="4 5">
    <name type="scientific">Maricaulis salignorans</name>
    <dbReference type="NCBI Taxonomy" id="144026"/>
    <lineage>
        <taxon>Bacteria</taxon>
        <taxon>Pseudomonadati</taxon>
        <taxon>Pseudomonadota</taxon>
        <taxon>Alphaproteobacteria</taxon>
        <taxon>Maricaulales</taxon>
        <taxon>Maricaulaceae</taxon>
        <taxon>Maricaulis</taxon>
    </lineage>
</organism>
<feature type="domain" description="YbhG-like alpha-helical hairpin" evidence="3">
    <location>
        <begin position="65"/>
        <end position="192"/>
    </location>
</feature>
<dbReference type="OrthoDB" id="9809385at2"/>
<gene>
    <name evidence="4" type="ORF">SAMN04488568_12628</name>
</gene>
<dbReference type="EMBL" id="FNHG01000026">
    <property type="protein sequence ID" value="SDM86275.1"/>
    <property type="molecule type" value="Genomic_DNA"/>
</dbReference>
<dbReference type="Gene3D" id="1.10.287.470">
    <property type="entry name" value="Helix hairpin bin"/>
    <property type="match status" value="2"/>
</dbReference>
<evidence type="ECO:0000313" key="5">
    <source>
        <dbReference type="Proteomes" id="UP000199759"/>
    </source>
</evidence>
<evidence type="ECO:0000259" key="3">
    <source>
        <dbReference type="Pfam" id="PF25881"/>
    </source>
</evidence>
<dbReference type="InterPro" id="IPR059052">
    <property type="entry name" value="HH_YbhG-like"/>
</dbReference>
<dbReference type="PROSITE" id="PS51257">
    <property type="entry name" value="PROKAR_LIPOPROTEIN"/>
    <property type="match status" value="1"/>
</dbReference>
<keyword evidence="1" id="KW-0175">Coiled coil</keyword>
<proteinExistence type="predicted"/>
<accession>A0A1G9WQ85</accession>
<dbReference type="Gene3D" id="2.40.50.100">
    <property type="match status" value="2"/>
</dbReference>
<evidence type="ECO:0000256" key="1">
    <source>
        <dbReference type="SAM" id="Coils"/>
    </source>
</evidence>
<reference evidence="4 5" key="1">
    <citation type="submission" date="2016-10" db="EMBL/GenBank/DDBJ databases">
        <authorList>
            <person name="de Groot N.N."/>
        </authorList>
    </citation>
    <scope>NUCLEOTIDE SEQUENCE [LARGE SCALE GENOMIC DNA]</scope>
    <source>
        <strain evidence="4 5">DSM 16077</strain>
    </source>
</reference>
<dbReference type="PANTHER" id="PTHR30438:SF2">
    <property type="entry name" value="MEMBRANE PROTEIN"/>
    <property type="match status" value="1"/>
</dbReference>
<dbReference type="Pfam" id="PF25881">
    <property type="entry name" value="HH_YBHG"/>
    <property type="match status" value="1"/>
</dbReference>
<dbReference type="Proteomes" id="UP000199759">
    <property type="component" value="Unassembled WGS sequence"/>
</dbReference>
<evidence type="ECO:0000313" key="4">
    <source>
        <dbReference type="EMBL" id="SDM86275.1"/>
    </source>
</evidence>
<feature type="signal peptide" evidence="2">
    <location>
        <begin position="1"/>
        <end position="24"/>
    </location>
</feature>
<dbReference type="AlphaFoldDB" id="A0A1G9WQ85"/>
<feature type="coiled-coil region" evidence="1">
    <location>
        <begin position="100"/>
        <end position="191"/>
    </location>
</feature>
<sequence length="313" mass="33404">MTRLILAPALALLLLTACSPPVEPGLHGYAEGDFIALAPDMPGRVLETDLREGDPVTAGQLAFRLDDTDARAALAAAQAQLGAATAQFDDAAAGARTPEIGAARDQLAQANAARTEAQDNLTRTRELFQQGHVSQARLDQAQASAEVASARVSEMRQRLNLVQLPARENQLRALQAAIAAAQSSVERAEFALSQRQVRVPSDGRVERQIRYAGEQAGPSQPVYSLLPDGAVHAVVFIPEPELAATPAGTRLAVRCDACAAGLMATITRIDDEAQFTAPFIYSDSERARLVYRAEARFDANPPPPGTPLRLEVR</sequence>
<dbReference type="RefSeq" id="WP_091771875.1">
    <property type="nucleotide sequence ID" value="NZ_FNHG01000026.1"/>
</dbReference>
<evidence type="ECO:0000256" key="2">
    <source>
        <dbReference type="SAM" id="SignalP"/>
    </source>
</evidence>
<dbReference type="PANTHER" id="PTHR30438">
    <property type="entry name" value="36 KDA ANTIGEN-RELATED"/>
    <property type="match status" value="1"/>
</dbReference>
<protein>
    <submittedName>
        <fullName evidence="4">HlyD family secretion protein</fullName>
    </submittedName>
</protein>
<keyword evidence="2" id="KW-0732">Signal</keyword>
<feature type="chain" id="PRO_5011615424" evidence="2">
    <location>
        <begin position="25"/>
        <end position="313"/>
    </location>
</feature>
<dbReference type="GO" id="GO:0005886">
    <property type="term" value="C:plasma membrane"/>
    <property type="evidence" value="ECO:0007669"/>
    <property type="project" value="TreeGrafter"/>
</dbReference>
<dbReference type="SUPFAM" id="SSF111369">
    <property type="entry name" value="HlyD-like secretion proteins"/>
    <property type="match status" value="2"/>
</dbReference>
<dbReference type="STRING" id="144026.SAMN04488568_12628"/>
<name>A0A1G9WQ85_9PROT</name>